<dbReference type="Proteomes" id="UP000325292">
    <property type="component" value="Chromosome"/>
</dbReference>
<feature type="binding site" evidence="10">
    <location>
        <begin position="84"/>
        <end position="87"/>
    </location>
    <ligand>
        <name>substrate</name>
    </ligand>
</feature>
<comment type="catalytic activity">
    <reaction evidence="1">
        <text>a myo-inositol phosphate + H2O = myo-inositol + phosphate</text>
        <dbReference type="Rhea" id="RHEA:24056"/>
        <dbReference type="ChEBI" id="CHEBI:15377"/>
        <dbReference type="ChEBI" id="CHEBI:17268"/>
        <dbReference type="ChEBI" id="CHEBI:43474"/>
        <dbReference type="ChEBI" id="CHEBI:84139"/>
        <dbReference type="EC" id="3.1.3.25"/>
    </reaction>
</comment>
<keyword evidence="6 10" id="KW-0479">Metal-binding</keyword>
<dbReference type="Gene3D" id="3.40.190.80">
    <property type="match status" value="1"/>
</dbReference>
<comment type="function">
    <text evidence="10">Converts adenosine-3',5'-bisphosphate (PAP) to AMP.</text>
</comment>
<dbReference type="HAMAP" id="MF_02095">
    <property type="entry name" value="CysQ"/>
    <property type="match status" value="1"/>
</dbReference>
<dbReference type="PANTHER" id="PTHR43028:SF5">
    <property type="entry name" value="3'(2'),5'-BISPHOSPHATE NUCLEOTIDASE 1"/>
    <property type="match status" value="1"/>
</dbReference>
<keyword evidence="8 10" id="KW-0460">Magnesium</keyword>
<dbReference type="InterPro" id="IPR020550">
    <property type="entry name" value="Inositol_monophosphatase_CS"/>
</dbReference>
<name>A0ABM6RVE3_9FIRM</name>
<feature type="binding site" evidence="10">
    <location>
        <position position="85"/>
    </location>
    <ligand>
        <name>Mg(2+)</name>
        <dbReference type="ChEBI" id="CHEBI:18420"/>
        <label>2</label>
    </ligand>
</feature>
<protein>
    <recommendedName>
        <fullName evidence="10">3'(2'),5'-bisphosphate nucleotidase CysQ</fullName>
        <ecNumber evidence="10">3.1.3.7</ecNumber>
    </recommendedName>
    <alternativeName>
        <fullName evidence="10">3'(2'),5-bisphosphonucleoside 3'(2')-phosphohydrolase</fullName>
    </alternativeName>
    <alternativeName>
        <fullName evidence="10">3'-phosphoadenosine 5'-phosphate phosphatase</fullName>
        <shortName evidence="10">PAP phosphatase</shortName>
    </alternativeName>
</protein>
<comment type="cofactor">
    <cofactor evidence="10">
        <name>Mg(2+)</name>
        <dbReference type="ChEBI" id="CHEBI:18420"/>
    </cofactor>
</comment>
<evidence type="ECO:0000256" key="5">
    <source>
        <dbReference type="ARBA" id="ARBA00022519"/>
    </source>
</evidence>
<comment type="subcellular location">
    <subcellularLocation>
        <location evidence="10">Cell membrane</location>
        <topology evidence="10">Peripheral membrane protein</topology>
        <orientation evidence="10">Cytoplasmic side</orientation>
    </subcellularLocation>
</comment>
<proteinExistence type="inferred from homology"/>
<feature type="binding site" evidence="10">
    <location>
        <position position="62"/>
    </location>
    <ligand>
        <name>substrate</name>
    </ligand>
</feature>
<feature type="binding site" evidence="10">
    <location>
        <position position="84"/>
    </location>
    <ligand>
        <name>Mg(2+)</name>
        <dbReference type="ChEBI" id="CHEBI:18420"/>
        <label>1</label>
    </ligand>
</feature>
<comment type="catalytic activity">
    <reaction evidence="2 10">
        <text>adenosine 3',5'-bisphosphate + H2O = AMP + phosphate</text>
        <dbReference type="Rhea" id="RHEA:10040"/>
        <dbReference type="ChEBI" id="CHEBI:15377"/>
        <dbReference type="ChEBI" id="CHEBI:43474"/>
        <dbReference type="ChEBI" id="CHEBI:58343"/>
        <dbReference type="ChEBI" id="CHEBI:456215"/>
        <dbReference type="EC" id="3.1.3.7"/>
    </reaction>
</comment>
<comment type="similarity">
    <text evidence="3 10">Belongs to the inositol monophosphatase superfamily. CysQ family.</text>
</comment>
<evidence type="ECO:0000256" key="9">
    <source>
        <dbReference type="ARBA" id="ARBA00023136"/>
    </source>
</evidence>
<feature type="binding site" evidence="10">
    <location>
        <position position="207"/>
    </location>
    <ligand>
        <name>substrate</name>
    </ligand>
</feature>
<dbReference type="PROSITE" id="PS00630">
    <property type="entry name" value="IMP_2"/>
    <property type="match status" value="1"/>
</dbReference>
<keyword evidence="7 10" id="KW-0378">Hydrolase</keyword>
<keyword evidence="4 10" id="KW-1003">Cell membrane</keyword>
<feature type="binding site" evidence="10">
    <location>
        <position position="62"/>
    </location>
    <ligand>
        <name>Mg(2+)</name>
        <dbReference type="ChEBI" id="CHEBI:18420"/>
        <label>1</label>
    </ligand>
</feature>
<evidence type="ECO:0000256" key="3">
    <source>
        <dbReference type="ARBA" id="ARBA00005289"/>
    </source>
</evidence>
<dbReference type="PRINTS" id="PR00377">
    <property type="entry name" value="IMPHPHTASES"/>
</dbReference>
<evidence type="ECO:0000256" key="4">
    <source>
        <dbReference type="ARBA" id="ARBA00022475"/>
    </source>
</evidence>
<accession>A0ABM6RVE3</accession>
<feature type="binding site" evidence="10">
    <location>
        <position position="207"/>
    </location>
    <ligand>
        <name>Mg(2+)</name>
        <dbReference type="ChEBI" id="CHEBI:18420"/>
        <label>2</label>
    </ligand>
</feature>
<reference evidence="11 12" key="1">
    <citation type="journal article" date="2019" name="Sci. Rep.">
        <title>Sulfobacillus thermotolerans: new insights into resistance and metabolic capacities of acidophilic chemolithotrophs.</title>
        <authorList>
            <person name="Panyushkina A.E."/>
            <person name="Babenko V.V."/>
            <person name="Nikitina A.S."/>
            <person name="Selezneva O.V."/>
            <person name="Tsaplina I.A."/>
            <person name="Letarova M.A."/>
            <person name="Kostryukova E.S."/>
            <person name="Letarov A.V."/>
        </authorList>
    </citation>
    <scope>NUCLEOTIDE SEQUENCE [LARGE SCALE GENOMIC DNA]</scope>
    <source>
        <strain evidence="11 12">Kr1</strain>
    </source>
</reference>
<evidence type="ECO:0000256" key="1">
    <source>
        <dbReference type="ARBA" id="ARBA00001033"/>
    </source>
</evidence>
<dbReference type="InterPro" id="IPR050725">
    <property type="entry name" value="CysQ/Inositol_MonoPase"/>
</dbReference>
<evidence type="ECO:0000256" key="10">
    <source>
        <dbReference type="HAMAP-Rule" id="MF_02095"/>
    </source>
</evidence>
<feature type="binding site" evidence="10">
    <location>
        <position position="82"/>
    </location>
    <ligand>
        <name>Mg(2+)</name>
        <dbReference type="ChEBI" id="CHEBI:18420"/>
        <label>1</label>
    </ligand>
</feature>
<organism evidence="11 12">
    <name type="scientific">Sulfobacillus thermotolerans</name>
    <dbReference type="NCBI Taxonomy" id="338644"/>
    <lineage>
        <taxon>Bacteria</taxon>
        <taxon>Bacillati</taxon>
        <taxon>Bacillota</taxon>
        <taxon>Clostridia</taxon>
        <taxon>Eubacteriales</taxon>
        <taxon>Clostridiales Family XVII. Incertae Sedis</taxon>
        <taxon>Sulfobacillus</taxon>
    </lineage>
</organism>
<evidence type="ECO:0000313" key="11">
    <source>
        <dbReference type="EMBL" id="AUW95441.1"/>
    </source>
</evidence>
<keyword evidence="9 10" id="KW-0472">Membrane</keyword>
<evidence type="ECO:0000256" key="2">
    <source>
        <dbReference type="ARBA" id="ARBA00001625"/>
    </source>
</evidence>
<dbReference type="InterPro" id="IPR020583">
    <property type="entry name" value="Inositol_monoP_metal-BS"/>
</dbReference>
<dbReference type="EC" id="3.1.3.7" evidence="10"/>
<dbReference type="CDD" id="cd01638">
    <property type="entry name" value="CysQ"/>
    <property type="match status" value="1"/>
</dbReference>
<sequence>MADRALHAVWAAREKILEVMTQPFAVNYKSDQSPVTAADVASQEVLVHMLQHDYPHIPIISEETTAKPYEVRNRWKMLWLIDPLDGTKEFVRGNGEFTINVALIADNHPVVAIIDWPEARVTYKAVAGKGAYRIAQNHVQAINSRPLTQPCRAIISRSHRQSEVEWLNSVGLAEHSLSLMGSALKFCRVAEGEADIYPRLMPNMEWDSAAGQLLIEEAGGKVVDLHGEPLTYNKVDLHNDGFIAVGDWKTWGPYLHAHDAFSK</sequence>
<gene>
    <name evidence="10" type="primary">cysQ</name>
    <name evidence="11" type="ORF">BXT84_06200</name>
</gene>
<dbReference type="PANTHER" id="PTHR43028">
    <property type="entry name" value="3'(2'),5'-BISPHOSPHATE NUCLEOTIDASE 1"/>
    <property type="match status" value="1"/>
</dbReference>
<evidence type="ECO:0000256" key="8">
    <source>
        <dbReference type="ARBA" id="ARBA00022842"/>
    </source>
</evidence>
<dbReference type="InterPro" id="IPR000760">
    <property type="entry name" value="Inositol_monophosphatase-like"/>
</dbReference>
<feature type="binding site" evidence="10">
    <location>
        <position position="82"/>
    </location>
    <ligand>
        <name>Mg(2+)</name>
        <dbReference type="ChEBI" id="CHEBI:18420"/>
        <label>2</label>
    </ligand>
</feature>
<keyword evidence="12" id="KW-1185">Reference proteome</keyword>
<evidence type="ECO:0000256" key="6">
    <source>
        <dbReference type="ARBA" id="ARBA00022723"/>
    </source>
</evidence>
<dbReference type="PROSITE" id="PS00629">
    <property type="entry name" value="IMP_1"/>
    <property type="match status" value="1"/>
</dbReference>
<dbReference type="Gene3D" id="3.30.540.10">
    <property type="entry name" value="Fructose-1,6-Bisphosphatase, subunit A, domain 1"/>
    <property type="match status" value="1"/>
</dbReference>
<dbReference type="NCBIfam" id="TIGR01331">
    <property type="entry name" value="bisphos_cysQ"/>
    <property type="match status" value="1"/>
</dbReference>
<dbReference type="Pfam" id="PF00459">
    <property type="entry name" value="Inositol_P"/>
    <property type="match status" value="1"/>
</dbReference>
<evidence type="ECO:0000256" key="7">
    <source>
        <dbReference type="ARBA" id="ARBA00022801"/>
    </source>
</evidence>
<dbReference type="EMBL" id="CP019454">
    <property type="protein sequence ID" value="AUW95441.1"/>
    <property type="molecule type" value="Genomic_DNA"/>
</dbReference>
<keyword evidence="5" id="KW-0997">Cell inner membrane</keyword>
<dbReference type="InterPro" id="IPR006240">
    <property type="entry name" value="CysQ"/>
</dbReference>
<evidence type="ECO:0000313" key="12">
    <source>
        <dbReference type="Proteomes" id="UP000325292"/>
    </source>
</evidence>
<dbReference type="SUPFAM" id="SSF56655">
    <property type="entry name" value="Carbohydrate phosphatase"/>
    <property type="match status" value="1"/>
</dbReference>